<dbReference type="Gene3D" id="1.10.12.10">
    <property type="entry name" value="Lyase 2-enoyl-coa Hydratase, Chain A, domain 2"/>
    <property type="match status" value="1"/>
</dbReference>
<dbReference type="InterPro" id="IPR018376">
    <property type="entry name" value="Enoyl-CoA_hyd/isom_CS"/>
</dbReference>
<proteinExistence type="inferred from homology"/>
<gene>
    <name evidence="6" type="ORF">TAE01_40250</name>
</gene>
<evidence type="ECO:0000256" key="2">
    <source>
        <dbReference type="ARBA" id="ARBA00023239"/>
    </source>
</evidence>
<dbReference type="OrthoDB" id="8452484at2"/>
<dbReference type="PANTHER" id="PTHR11941:SF54">
    <property type="entry name" value="ENOYL-COA HYDRATASE, MITOCHONDRIAL"/>
    <property type="match status" value="1"/>
</dbReference>
<protein>
    <submittedName>
        <fullName evidence="6">Enoyl-CoA hydratase</fullName>
    </submittedName>
</protein>
<comment type="catalytic activity">
    <reaction evidence="4">
        <text>a 4-saturated-(3S)-3-hydroxyacyl-CoA = a (3E)-enoyl-CoA + H2O</text>
        <dbReference type="Rhea" id="RHEA:20724"/>
        <dbReference type="ChEBI" id="CHEBI:15377"/>
        <dbReference type="ChEBI" id="CHEBI:58521"/>
        <dbReference type="ChEBI" id="CHEBI:137480"/>
        <dbReference type="EC" id="4.2.1.17"/>
    </reaction>
</comment>
<dbReference type="InterPro" id="IPR014748">
    <property type="entry name" value="Enoyl-CoA_hydra_C"/>
</dbReference>
<dbReference type="PROSITE" id="PS00166">
    <property type="entry name" value="ENOYL_COA_HYDRATASE"/>
    <property type="match status" value="1"/>
</dbReference>
<evidence type="ECO:0000256" key="4">
    <source>
        <dbReference type="ARBA" id="ARBA00023717"/>
    </source>
</evidence>
<dbReference type="EMBL" id="BJYX01000042">
    <property type="protein sequence ID" value="GEO32215.1"/>
    <property type="molecule type" value="Genomic_DNA"/>
</dbReference>
<evidence type="ECO:0000256" key="3">
    <source>
        <dbReference type="ARBA" id="ARBA00023709"/>
    </source>
</evidence>
<dbReference type="Gene3D" id="3.90.226.10">
    <property type="entry name" value="2-enoyl-CoA Hydratase, Chain A, domain 1"/>
    <property type="match status" value="1"/>
</dbReference>
<comment type="catalytic activity">
    <reaction evidence="3">
        <text>a (3S)-3-hydroxyacyl-CoA = a (2E)-enoyl-CoA + H2O</text>
        <dbReference type="Rhea" id="RHEA:16105"/>
        <dbReference type="ChEBI" id="CHEBI:15377"/>
        <dbReference type="ChEBI" id="CHEBI:57318"/>
        <dbReference type="ChEBI" id="CHEBI:58856"/>
        <dbReference type="EC" id="4.2.1.17"/>
    </reaction>
</comment>
<dbReference type="GO" id="GO:0004300">
    <property type="term" value="F:enoyl-CoA hydratase activity"/>
    <property type="evidence" value="ECO:0007669"/>
    <property type="project" value="UniProtKB-EC"/>
</dbReference>
<keyword evidence="2" id="KW-0456">Lyase</keyword>
<dbReference type="Pfam" id="PF00378">
    <property type="entry name" value="ECH_1"/>
    <property type="match status" value="1"/>
</dbReference>
<comment type="similarity">
    <text evidence="1 5">Belongs to the enoyl-CoA hydratase/isomerase family.</text>
</comment>
<sequence>MTGDILLVEDRDHVRYLTLNRPEVRNALNRDLNDRLVDAIIEADHDPHVYAIAITGSGPAFCSGADLKDARDLAAAGKPFYGPLHNNRRSLMEVMIDSRKPTLAIVNGAAMAGGFELALSCDLRVAADGAVFGVPEAKRARGAHFASVLLPVTVPPGIAMEWLYTGRRISAPELERWGLLNRLVPADQLQAAATALLDDVVASAPLSLQRLKLTYRKTAGMSPHAAIRLDTGPDVYLSEDQKEGARAFLERREPRWQGR</sequence>
<name>A0A512D6W0_9MICO</name>
<dbReference type="PANTHER" id="PTHR11941">
    <property type="entry name" value="ENOYL-COA HYDRATASE-RELATED"/>
    <property type="match status" value="1"/>
</dbReference>
<dbReference type="InterPro" id="IPR029045">
    <property type="entry name" value="ClpP/crotonase-like_dom_sf"/>
</dbReference>
<evidence type="ECO:0000313" key="6">
    <source>
        <dbReference type="EMBL" id="GEO32215.1"/>
    </source>
</evidence>
<dbReference type="InterPro" id="IPR001753">
    <property type="entry name" value="Enoyl-CoA_hydra/iso"/>
</dbReference>
<dbReference type="SUPFAM" id="SSF52096">
    <property type="entry name" value="ClpP/crotonase"/>
    <property type="match status" value="1"/>
</dbReference>
<organism evidence="6 7">
    <name type="scientific">Terrabacter aerolatus</name>
    <dbReference type="NCBI Taxonomy" id="422442"/>
    <lineage>
        <taxon>Bacteria</taxon>
        <taxon>Bacillati</taxon>
        <taxon>Actinomycetota</taxon>
        <taxon>Actinomycetes</taxon>
        <taxon>Micrococcales</taxon>
        <taxon>Intrasporangiaceae</taxon>
        <taxon>Terrabacter</taxon>
    </lineage>
</organism>
<keyword evidence="7" id="KW-1185">Reference proteome</keyword>
<accession>A0A512D6W0</accession>
<comment type="caution">
    <text evidence="6">The sequence shown here is derived from an EMBL/GenBank/DDBJ whole genome shotgun (WGS) entry which is preliminary data.</text>
</comment>
<dbReference type="GO" id="GO:0006635">
    <property type="term" value="P:fatty acid beta-oxidation"/>
    <property type="evidence" value="ECO:0007669"/>
    <property type="project" value="TreeGrafter"/>
</dbReference>
<evidence type="ECO:0000256" key="1">
    <source>
        <dbReference type="ARBA" id="ARBA00005254"/>
    </source>
</evidence>
<reference evidence="6 7" key="1">
    <citation type="submission" date="2019-07" db="EMBL/GenBank/DDBJ databases">
        <title>Whole genome shotgun sequence of Terrabacter aerolatus NBRC 106305.</title>
        <authorList>
            <person name="Hosoyama A."/>
            <person name="Uohara A."/>
            <person name="Ohji S."/>
            <person name="Ichikawa N."/>
        </authorList>
    </citation>
    <scope>NUCLEOTIDE SEQUENCE [LARGE SCALE GENOMIC DNA]</scope>
    <source>
        <strain evidence="6 7">NBRC 106305</strain>
    </source>
</reference>
<dbReference type="Proteomes" id="UP000321534">
    <property type="component" value="Unassembled WGS sequence"/>
</dbReference>
<dbReference type="AlphaFoldDB" id="A0A512D6W0"/>
<evidence type="ECO:0000313" key="7">
    <source>
        <dbReference type="Proteomes" id="UP000321534"/>
    </source>
</evidence>
<dbReference type="RefSeq" id="WP_147068571.1">
    <property type="nucleotide sequence ID" value="NZ_BAAARO010000005.1"/>
</dbReference>
<evidence type="ECO:0000256" key="5">
    <source>
        <dbReference type="RuleBase" id="RU003707"/>
    </source>
</evidence>
<dbReference type="CDD" id="cd06558">
    <property type="entry name" value="crotonase-like"/>
    <property type="match status" value="1"/>
</dbReference>